<dbReference type="PROSITE" id="PS50977">
    <property type="entry name" value="HTH_TETR_2"/>
    <property type="match status" value="1"/>
</dbReference>
<dbReference type="AlphaFoldDB" id="A0A916WIC8"/>
<dbReference type="PRINTS" id="PR00455">
    <property type="entry name" value="HTHTETR"/>
</dbReference>
<evidence type="ECO:0000256" key="4">
    <source>
        <dbReference type="PROSITE-ProRule" id="PRU00335"/>
    </source>
</evidence>
<evidence type="ECO:0000256" key="1">
    <source>
        <dbReference type="ARBA" id="ARBA00023015"/>
    </source>
</evidence>
<sequence length="193" mass="20464">MGRSKTFADVEVVRAAREAFWSRGYESTGIADLETATGLNRSSIYHAFGSKRGLFDEAVESYLDDVVRPRLAPLAAEVVAPDALETYLRGLREAMVDEPTSLAVNGCLLLNATAAMLGHENGLQEVVTRYTAELRAGVTAGAIALHPDLDAPTIDLIATTVTGLVFASMVVVRVDRAAAGRMLDAALSASARV</sequence>
<dbReference type="Gene3D" id="1.10.357.10">
    <property type="entry name" value="Tetracycline Repressor, domain 2"/>
    <property type="match status" value="1"/>
</dbReference>
<protein>
    <submittedName>
        <fullName evidence="6">TetR family transcriptional regulator</fullName>
    </submittedName>
</protein>
<evidence type="ECO:0000259" key="5">
    <source>
        <dbReference type="PROSITE" id="PS50977"/>
    </source>
</evidence>
<keyword evidence="7" id="KW-1185">Reference proteome</keyword>
<comment type="caution">
    <text evidence="6">The sequence shown here is derived from an EMBL/GenBank/DDBJ whole genome shotgun (WGS) entry which is preliminary data.</text>
</comment>
<dbReference type="Proteomes" id="UP000606922">
    <property type="component" value="Unassembled WGS sequence"/>
</dbReference>
<dbReference type="GO" id="GO:0003677">
    <property type="term" value="F:DNA binding"/>
    <property type="evidence" value="ECO:0007669"/>
    <property type="project" value="UniProtKB-UniRule"/>
</dbReference>
<dbReference type="InterPro" id="IPR001647">
    <property type="entry name" value="HTH_TetR"/>
</dbReference>
<keyword evidence="2 4" id="KW-0238">DNA-binding</keyword>
<dbReference type="InterPro" id="IPR009057">
    <property type="entry name" value="Homeodomain-like_sf"/>
</dbReference>
<accession>A0A916WIC8</accession>
<organism evidence="6 7">
    <name type="scientific">Conyzicola nivalis</name>
    <dbReference type="NCBI Taxonomy" id="1477021"/>
    <lineage>
        <taxon>Bacteria</taxon>
        <taxon>Bacillati</taxon>
        <taxon>Actinomycetota</taxon>
        <taxon>Actinomycetes</taxon>
        <taxon>Micrococcales</taxon>
        <taxon>Microbacteriaceae</taxon>
        <taxon>Conyzicola</taxon>
    </lineage>
</organism>
<dbReference type="EMBL" id="BMGB01000001">
    <property type="protein sequence ID" value="GGB00432.1"/>
    <property type="molecule type" value="Genomic_DNA"/>
</dbReference>
<feature type="domain" description="HTH tetR-type" evidence="5">
    <location>
        <begin position="6"/>
        <end position="66"/>
    </location>
</feature>
<gene>
    <name evidence="6" type="ORF">GCM10010979_13630</name>
</gene>
<feature type="DNA-binding region" description="H-T-H motif" evidence="4">
    <location>
        <begin position="29"/>
        <end position="48"/>
    </location>
</feature>
<evidence type="ECO:0000313" key="6">
    <source>
        <dbReference type="EMBL" id="GGB00432.1"/>
    </source>
</evidence>
<dbReference type="SUPFAM" id="SSF48498">
    <property type="entry name" value="Tetracyclin repressor-like, C-terminal domain"/>
    <property type="match status" value="1"/>
</dbReference>
<evidence type="ECO:0000256" key="2">
    <source>
        <dbReference type="ARBA" id="ARBA00023125"/>
    </source>
</evidence>
<keyword evidence="3" id="KW-0804">Transcription</keyword>
<proteinExistence type="predicted"/>
<evidence type="ECO:0000313" key="7">
    <source>
        <dbReference type="Proteomes" id="UP000606922"/>
    </source>
</evidence>
<keyword evidence="1" id="KW-0805">Transcription regulation</keyword>
<dbReference type="Pfam" id="PF00440">
    <property type="entry name" value="TetR_N"/>
    <property type="match status" value="1"/>
</dbReference>
<reference evidence="6" key="2">
    <citation type="submission" date="2020-09" db="EMBL/GenBank/DDBJ databases">
        <authorList>
            <person name="Sun Q."/>
            <person name="Zhou Y."/>
        </authorList>
    </citation>
    <scope>NUCLEOTIDE SEQUENCE</scope>
    <source>
        <strain evidence="6">CGMCC 1.12813</strain>
    </source>
</reference>
<dbReference type="SUPFAM" id="SSF46689">
    <property type="entry name" value="Homeodomain-like"/>
    <property type="match status" value="1"/>
</dbReference>
<dbReference type="PANTHER" id="PTHR47506">
    <property type="entry name" value="TRANSCRIPTIONAL REGULATORY PROTEIN"/>
    <property type="match status" value="1"/>
</dbReference>
<dbReference type="RefSeq" id="WP_188509896.1">
    <property type="nucleotide sequence ID" value="NZ_BMGB01000001.1"/>
</dbReference>
<reference evidence="6" key="1">
    <citation type="journal article" date="2014" name="Int. J. Syst. Evol. Microbiol.">
        <title>Complete genome sequence of Corynebacterium casei LMG S-19264T (=DSM 44701T), isolated from a smear-ripened cheese.</title>
        <authorList>
            <consortium name="US DOE Joint Genome Institute (JGI-PGF)"/>
            <person name="Walter F."/>
            <person name="Albersmeier A."/>
            <person name="Kalinowski J."/>
            <person name="Ruckert C."/>
        </authorList>
    </citation>
    <scope>NUCLEOTIDE SEQUENCE</scope>
    <source>
        <strain evidence="6">CGMCC 1.12813</strain>
    </source>
</reference>
<evidence type="ECO:0000256" key="3">
    <source>
        <dbReference type="ARBA" id="ARBA00023163"/>
    </source>
</evidence>
<dbReference type="InterPro" id="IPR036271">
    <property type="entry name" value="Tet_transcr_reg_TetR-rel_C_sf"/>
</dbReference>
<dbReference type="PANTHER" id="PTHR47506:SF1">
    <property type="entry name" value="HTH-TYPE TRANSCRIPTIONAL REGULATOR YJDC"/>
    <property type="match status" value="1"/>
</dbReference>
<name>A0A916WIC8_9MICO</name>